<name>A0A7X0LXX2_9BACI</name>
<keyword evidence="1" id="KW-0472">Membrane</keyword>
<dbReference type="EMBL" id="JACHGK010000014">
    <property type="protein sequence ID" value="MBB6446922.1"/>
    <property type="molecule type" value="Genomic_DNA"/>
</dbReference>
<gene>
    <name evidence="2" type="ORF">HNR53_003587</name>
</gene>
<dbReference type="RefSeq" id="WP_184528361.1">
    <property type="nucleotide sequence ID" value="NZ_JACHGK010000014.1"/>
</dbReference>
<proteinExistence type="predicted"/>
<reference evidence="2 3" key="1">
    <citation type="submission" date="2020-08" db="EMBL/GenBank/DDBJ databases">
        <title>Genomic Encyclopedia of Type Strains, Phase IV (KMG-IV): sequencing the most valuable type-strain genomes for metagenomic binning, comparative biology and taxonomic classification.</title>
        <authorList>
            <person name="Goeker M."/>
        </authorList>
    </citation>
    <scope>NUCLEOTIDE SEQUENCE [LARGE SCALE GENOMIC DNA]</scope>
    <source>
        <strain evidence="2 3">DSM 5391</strain>
    </source>
</reference>
<sequence length="163" mass="18481">MKFVKWIVVPIVLLIVLGFGIYQFGLNFAIEKVSKELESSGKMDEVREMVKNDPELEKLIKEVETTPEFQQMFANQSGQSAAGDNNAKVPEMDNLPFDTKEEAIEEVVDRIGMPKLYDMYDRVQAGTASKEEIIAEVSNEFSQDEMTALKIIAYQELYGSQQN</sequence>
<evidence type="ECO:0000313" key="2">
    <source>
        <dbReference type="EMBL" id="MBB6446922.1"/>
    </source>
</evidence>
<comment type="caution">
    <text evidence="2">The sequence shown here is derived from an EMBL/GenBank/DDBJ whole genome shotgun (WGS) entry which is preliminary data.</text>
</comment>
<evidence type="ECO:0000256" key="1">
    <source>
        <dbReference type="SAM" id="Phobius"/>
    </source>
</evidence>
<protein>
    <submittedName>
        <fullName evidence="2">Uncharacterized protein</fullName>
    </submittedName>
</protein>
<dbReference type="AlphaFoldDB" id="A0A7X0LXX2"/>
<organism evidence="2 3">
    <name type="scientific">Bacillus benzoevorans</name>
    <dbReference type="NCBI Taxonomy" id="1456"/>
    <lineage>
        <taxon>Bacteria</taxon>
        <taxon>Bacillati</taxon>
        <taxon>Bacillota</taxon>
        <taxon>Bacilli</taxon>
        <taxon>Bacillales</taxon>
        <taxon>Bacillaceae</taxon>
        <taxon>Bacillus</taxon>
    </lineage>
</organism>
<keyword evidence="1" id="KW-1133">Transmembrane helix</keyword>
<feature type="transmembrane region" description="Helical" evidence="1">
    <location>
        <begin position="6"/>
        <end position="30"/>
    </location>
</feature>
<accession>A0A7X0LXX2</accession>
<keyword evidence="1" id="KW-0812">Transmembrane</keyword>
<evidence type="ECO:0000313" key="3">
    <source>
        <dbReference type="Proteomes" id="UP000531594"/>
    </source>
</evidence>
<keyword evidence="3" id="KW-1185">Reference proteome</keyword>
<dbReference type="Proteomes" id="UP000531594">
    <property type="component" value="Unassembled WGS sequence"/>
</dbReference>